<comment type="caution">
    <text evidence="2">The sequence shown here is derived from an EMBL/GenBank/DDBJ whole genome shotgun (WGS) entry which is preliminary data.</text>
</comment>
<dbReference type="AlphaFoldDB" id="A0AAV3QPL7"/>
<organism evidence="2 3">
    <name type="scientific">Lithospermum erythrorhizon</name>
    <name type="common">Purple gromwell</name>
    <name type="synonym">Lithospermum officinale var. erythrorhizon</name>
    <dbReference type="NCBI Taxonomy" id="34254"/>
    <lineage>
        <taxon>Eukaryota</taxon>
        <taxon>Viridiplantae</taxon>
        <taxon>Streptophyta</taxon>
        <taxon>Embryophyta</taxon>
        <taxon>Tracheophyta</taxon>
        <taxon>Spermatophyta</taxon>
        <taxon>Magnoliopsida</taxon>
        <taxon>eudicotyledons</taxon>
        <taxon>Gunneridae</taxon>
        <taxon>Pentapetalae</taxon>
        <taxon>asterids</taxon>
        <taxon>lamiids</taxon>
        <taxon>Boraginales</taxon>
        <taxon>Boraginaceae</taxon>
        <taxon>Boraginoideae</taxon>
        <taxon>Lithospermeae</taxon>
        <taxon>Lithospermum</taxon>
    </lineage>
</organism>
<proteinExistence type="predicted"/>
<accession>A0AAV3QPL7</accession>
<dbReference type="EMBL" id="BAABME010005557">
    <property type="protein sequence ID" value="GAA0165974.1"/>
    <property type="molecule type" value="Genomic_DNA"/>
</dbReference>
<protein>
    <submittedName>
        <fullName evidence="2">Uncharacterized protein</fullName>
    </submittedName>
</protein>
<evidence type="ECO:0000313" key="2">
    <source>
        <dbReference type="EMBL" id="GAA0165974.1"/>
    </source>
</evidence>
<keyword evidence="3" id="KW-1185">Reference proteome</keyword>
<reference evidence="2 3" key="1">
    <citation type="submission" date="2024-01" db="EMBL/GenBank/DDBJ databases">
        <title>The complete chloroplast genome sequence of Lithospermum erythrorhizon: insights into the phylogenetic relationship among Boraginaceae species and the maternal lineages of purple gromwells.</title>
        <authorList>
            <person name="Okada T."/>
            <person name="Watanabe K."/>
        </authorList>
    </citation>
    <scope>NUCLEOTIDE SEQUENCE [LARGE SCALE GENOMIC DNA]</scope>
</reference>
<dbReference type="Proteomes" id="UP001454036">
    <property type="component" value="Unassembled WGS sequence"/>
</dbReference>
<feature type="coiled-coil region" evidence="1">
    <location>
        <begin position="76"/>
        <end position="131"/>
    </location>
</feature>
<dbReference type="PANTHER" id="PTHR36080:SF1">
    <property type="entry name" value="DBJ|BAA96220.1"/>
    <property type="match status" value="1"/>
</dbReference>
<name>A0AAV3QPL7_LITER</name>
<sequence>MLKMEDGVIENERNTERWRTALANLTETSSNLDSLENLLMKKSVFVDDQSFSRAQVCTQQARTIKEPCSFIRNGDQEALEQRVELLEREVDAAISAAAHARTEKRQAESVQKAAELRVQQLNKELENTSSMAIFFYSLLVYAYRCIRSTGTHNDSTFICISIPQFVQLDSYVSYAEVFGLHMEELRAKQEEIYKRDKEIKLLEAIIKTLGGNPPQFSDG</sequence>
<gene>
    <name evidence="2" type="ORF">LIER_21239</name>
</gene>
<keyword evidence="1" id="KW-0175">Coiled coil</keyword>
<evidence type="ECO:0000256" key="1">
    <source>
        <dbReference type="SAM" id="Coils"/>
    </source>
</evidence>
<evidence type="ECO:0000313" key="3">
    <source>
        <dbReference type="Proteomes" id="UP001454036"/>
    </source>
</evidence>
<dbReference type="PANTHER" id="PTHR36080">
    <property type="entry name" value="DBJ|BAA96220.1"/>
    <property type="match status" value="1"/>
</dbReference>